<dbReference type="Pfam" id="PF09398">
    <property type="entry name" value="FOP_dimer"/>
    <property type="match status" value="1"/>
</dbReference>
<evidence type="ECO:0000256" key="6">
    <source>
        <dbReference type="ARBA" id="ARBA00022490"/>
    </source>
</evidence>
<dbReference type="GO" id="GO:0034453">
    <property type="term" value="P:microtubule anchoring"/>
    <property type="evidence" value="ECO:0007669"/>
    <property type="project" value="InterPro"/>
</dbReference>
<dbReference type="AlphaFoldDB" id="A0A7J8IYL0"/>
<evidence type="ECO:0000256" key="7">
    <source>
        <dbReference type="ARBA" id="ARBA00022794"/>
    </source>
</evidence>
<dbReference type="GO" id="GO:0060271">
    <property type="term" value="P:cilium assembly"/>
    <property type="evidence" value="ECO:0007669"/>
    <property type="project" value="TreeGrafter"/>
</dbReference>
<sequence length="223" mass="25179">MFTVSTAVLGVGRNPKPFGWLSHCILTTWEVGPEFPSGKTGGRKLPGLAIRLSFLEKYQKVLKDTLEKRGVLGHLKARIRAEVFNALDDVSEPRPTLSHENLLINELIREYLEFNKYKYTASVLIAESGQPVVPLDRQFLIRELNAFEESKDNTIPLLYGILSHFLNGTKDGIQNTFLKGSSLQPPNPNSGRQPSGREQMDDHLRKGEKNNIEDLHISQTMKR</sequence>
<dbReference type="InParanoid" id="A0A7J8IYL0"/>
<organism evidence="17 18">
    <name type="scientific">Molossus molossus</name>
    <name type="common">Pallas' mastiff bat</name>
    <name type="synonym">Vespertilio molossus</name>
    <dbReference type="NCBI Taxonomy" id="27622"/>
    <lineage>
        <taxon>Eukaryota</taxon>
        <taxon>Metazoa</taxon>
        <taxon>Chordata</taxon>
        <taxon>Craniata</taxon>
        <taxon>Vertebrata</taxon>
        <taxon>Euteleostomi</taxon>
        <taxon>Mammalia</taxon>
        <taxon>Eutheria</taxon>
        <taxon>Laurasiatheria</taxon>
        <taxon>Chiroptera</taxon>
        <taxon>Yangochiroptera</taxon>
        <taxon>Molossidae</taxon>
        <taxon>Molossus</taxon>
    </lineage>
</organism>
<keyword evidence="6" id="KW-0963">Cytoplasm</keyword>
<evidence type="ECO:0000256" key="13">
    <source>
        <dbReference type="ARBA" id="ARBA00079927"/>
    </source>
</evidence>
<evidence type="ECO:0000256" key="8">
    <source>
        <dbReference type="ARBA" id="ARBA00023212"/>
    </source>
</evidence>
<dbReference type="SMART" id="SM00667">
    <property type="entry name" value="LisH"/>
    <property type="match status" value="1"/>
</dbReference>
<dbReference type="GO" id="GO:0031514">
    <property type="term" value="C:motile cilium"/>
    <property type="evidence" value="ECO:0007669"/>
    <property type="project" value="TreeGrafter"/>
</dbReference>
<evidence type="ECO:0000256" key="9">
    <source>
        <dbReference type="ARBA" id="ARBA00023273"/>
    </source>
</evidence>
<dbReference type="GO" id="GO:0034451">
    <property type="term" value="C:centriolar satellite"/>
    <property type="evidence" value="ECO:0007669"/>
    <property type="project" value="UniProtKB-SubCell"/>
</dbReference>
<feature type="region of interest" description="Disordered" evidence="15">
    <location>
        <begin position="179"/>
        <end position="223"/>
    </location>
</feature>
<comment type="subcellular location">
    <subcellularLocation>
        <location evidence="2">Cytoplasm</location>
        <location evidence="2">Cytoskeleton</location>
        <location evidence="2">Cilium basal body</location>
    </subcellularLocation>
    <subcellularLocation>
        <location evidence="4">Cytoplasm</location>
        <location evidence="4">Cytoskeleton</location>
        <location evidence="4">Microtubule organizing center</location>
        <location evidence="4">Centrosome</location>
        <location evidence="4">Centriolar satellite</location>
    </subcellularLocation>
    <subcellularLocation>
        <location evidence="1">Cytoplasm</location>
        <location evidence="1">Cytoskeleton</location>
        <location evidence="1">Microtubule organizing center</location>
        <location evidence="1">Centrosome</location>
        <location evidence="1">Centriole</location>
    </subcellularLocation>
    <subcellularLocation>
        <location evidence="3">Cytoplasmic granule</location>
    </subcellularLocation>
</comment>
<feature type="compositionally biased region" description="Polar residues" evidence="15">
    <location>
        <begin position="179"/>
        <end position="193"/>
    </location>
</feature>
<keyword evidence="7" id="KW-0970">Cilium biogenesis/degradation</keyword>
<evidence type="ECO:0000256" key="12">
    <source>
        <dbReference type="ARBA" id="ARBA00076755"/>
    </source>
</evidence>
<dbReference type="PANTHER" id="PTHR15431:SF21">
    <property type="entry name" value="CENTROSOMAL PROTEIN 20"/>
    <property type="match status" value="1"/>
</dbReference>
<evidence type="ECO:0000256" key="11">
    <source>
        <dbReference type="ARBA" id="ARBA00070736"/>
    </source>
</evidence>
<dbReference type="FunFam" id="1.20.960.40:FF:000002">
    <property type="entry name" value="LisH domain-containing protein FOPNL"/>
    <property type="match status" value="1"/>
</dbReference>
<evidence type="ECO:0000256" key="3">
    <source>
        <dbReference type="ARBA" id="ARBA00004463"/>
    </source>
</evidence>
<dbReference type="GO" id="GO:0005814">
    <property type="term" value="C:centriole"/>
    <property type="evidence" value="ECO:0007669"/>
    <property type="project" value="UniProtKB-SubCell"/>
</dbReference>
<dbReference type="InterPro" id="IPR018993">
    <property type="entry name" value="FOP_dimerisation-dom_N"/>
</dbReference>
<evidence type="ECO:0000256" key="5">
    <source>
        <dbReference type="ARBA" id="ARBA00005385"/>
    </source>
</evidence>
<reference evidence="17 18" key="1">
    <citation type="journal article" date="2020" name="Nature">
        <title>Six reference-quality genomes reveal evolution of bat adaptations.</title>
        <authorList>
            <person name="Jebb D."/>
            <person name="Huang Z."/>
            <person name="Pippel M."/>
            <person name="Hughes G.M."/>
            <person name="Lavrichenko K."/>
            <person name="Devanna P."/>
            <person name="Winkler S."/>
            <person name="Jermiin L.S."/>
            <person name="Skirmuntt E.C."/>
            <person name="Katzourakis A."/>
            <person name="Burkitt-Gray L."/>
            <person name="Ray D.A."/>
            <person name="Sullivan K.A.M."/>
            <person name="Roscito J.G."/>
            <person name="Kirilenko B.M."/>
            <person name="Davalos L.M."/>
            <person name="Corthals A.P."/>
            <person name="Power M.L."/>
            <person name="Jones G."/>
            <person name="Ransome R.D."/>
            <person name="Dechmann D.K.N."/>
            <person name="Locatelli A.G."/>
            <person name="Puechmaille S.J."/>
            <person name="Fedrigo O."/>
            <person name="Jarvis E.D."/>
            <person name="Hiller M."/>
            <person name="Vernes S.C."/>
            <person name="Myers E.W."/>
            <person name="Teeling E.C."/>
        </authorList>
    </citation>
    <scope>NUCLEOTIDE SEQUENCE [LARGE SCALE GENOMIC DNA]</scope>
    <source>
        <strain evidence="17">MMolMol1</strain>
        <tissue evidence="17">Muscle</tissue>
    </source>
</reference>
<evidence type="ECO:0000256" key="14">
    <source>
        <dbReference type="ARBA" id="ARBA00081996"/>
    </source>
</evidence>
<dbReference type="Gene3D" id="1.20.960.40">
    <property type="match status" value="1"/>
</dbReference>
<protein>
    <recommendedName>
        <fullName evidence="11">Centrosomal protein 20</fullName>
    </recommendedName>
    <alternativeName>
        <fullName evidence="12">FGFR1OP N-terminal-like protein</fullName>
    </alternativeName>
    <alternativeName>
        <fullName evidence="13">FOP-related protein of 20 kDa</fullName>
    </alternativeName>
    <alternativeName>
        <fullName evidence="14">LisH domain-containing protein FOPNL</fullName>
    </alternativeName>
</protein>
<evidence type="ECO:0000256" key="2">
    <source>
        <dbReference type="ARBA" id="ARBA00004120"/>
    </source>
</evidence>
<name>A0A7J8IYL0_MOLMO</name>
<gene>
    <name evidence="17" type="ORF">HJG59_005256</name>
</gene>
<proteinExistence type="inferred from homology"/>
<comment type="caution">
    <text evidence="17">The sequence shown here is derived from an EMBL/GenBank/DDBJ whole genome shotgun (WGS) entry which is preliminary data.</text>
</comment>
<comment type="function">
    <text evidence="10">Involved in the biogenesis of cilia. Required for the recruitment of PLK1 to centrosomes and S phase progression.</text>
</comment>
<feature type="compositionally biased region" description="Basic and acidic residues" evidence="15">
    <location>
        <begin position="198"/>
        <end position="216"/>
    </location>
</feature>
<dbReference type="EMBL" id="JACASF010000003">
    <property type="protein sequence ID" value="KAF6489468.1"/>
    <property type="molecule type" value="Genomic_DNA"/>
</dbReference>
<evidence type="ECO:0000313" key="17">
    <source>
        <dbReference type="EMBL" id="KAF6489468.1"/>
    </source>
</evidence>
<dbReference type="PROSITE" id="PS50896">
    <property type="entry name" value="LISH"/>
    <property type="match status" value="1"/>
</dbReference>
<dbReference type="InterPro" id="IPR006594">
    <property type="entry name" value="LisH"/>
</dbReference>
<accession>A0A7J8IYL0</accession>
<evidence type="ECO:0000313" key="18">
    <source>
        <dbReference type="Proteomes" id="UP000550707"/>
    </source>
</evidence>
<dbReference type="Proteomes" id="UP000550707">
    <property type="component" value="Unassembled WGS sequence"/>
</dbReference>
<evidence type="ECO:0000259" key="16">
    <source>
        <dbReference type="Pfam" id="PF09398"/>
    </source>
</evidence>
<feature type="domain" description="FGFR1 oncogene partner (FOP) N-terminal dimerisation" evidence="16">
    <location>
        <begin position="100"/>
        <end position="164"/>
    </location>
</feature>
<keyword evidence="8" id="KW-0206">Cytoskeleton</keyword>
<dbReference type="GO" id="GO:0036064">
    <property type="term" value="C:ciliary basal body"/>
    <property type="evidence" value="ECO:0007669"/>
    <property type="project" value="UniProtKB-ARBA"/>
</dbReference>
<keyword evidence="18" id="KW-1185">Reference proteome</keyword>
<evidence type="ECO:0000256" key="10">
    <source>
        <dbReference type="ARBA" id="ARBA00055043"/>
    </source>
</evidence>
<dbReference type="PANTHER" id="PTHR15431">
    <property type="entry name" value="FGFR1 ONCOGENE PARTNER/LISH DOMAIN-CONTAINING PROTEIN"/>
    <property type="match status" value="1"/>
</dbReference>
<evidence type="ECO:0000256" key="15">
    <source>
        <dbReference type="SAM" id="MobiDB-lite"/>
    </source>
</evidence>
<dbReference type="OrthoDB" id="5970631at2759"/>
<evidence type="ECO:0000256" key="1">
    <source>
        <dbReference type="ARBA" id="ARBA00004114"/>
    </source>
</evidence>
<dbReference type="FunCoup" id="A0A7J8IYL0">
    <property type="interactions" value="1602"/>
</dbReference>
<keyword evidence="9" id="KW-0966">Cell projection</keyword>
<evidence type="ECO:0000256" key="4">
    <source>
        <dbReference type="ARBA" id="ARBA00004607"/>
    </source>
</evidence>
<comment type="similarity">
    <text evidence="5">Belongs to the CEP43 family.</text>
</comment>